<dbReference type="PATRIC" id="fig|42253.5.peg.3015"/>
<gene>
    <name evidence="3" type="ORF">NITMOv2_3058</name>
</gene>
<organism evidence="3 4">
    <name type="scientific">Nitrospira moscoviensis</name>
    <dbReference type="NCBI Taxonomy" id="42253"/>
    <lineage>
        <taxon>Bacteria</taxon>
        <taxon>Pseudomonadati</taxon>
        <taxon>Nitrospirota</taxon>
        <taxon>Nitrospiria</taxon>
        <taxon>Nitrospirales</taxon>
        <taxon>Nitrospiraceae</taxon>
        <taxon>Nitrospira</taxon>
    </lineage>
</organism>
<name>A0A0K2GFT6_NITMO</name>
<accession>A0A0K2GFT6</accession>
<dbReference type="Pfam" id="PF00436">
    <property type="entry name" value="SSB"/>
    <property type="match status" value="1"/>
</dbReference>
<keyword evidence="4" id="KW-1185">Reference proteome</keyword>
<proteinExistence type="predicted"/>
<dbReference type="SUPFAM" id="SSF50249">
    <property type="entry name" value="Nucleic acid-binding proteins"/>
    <property type="match status" value="1"/>
</dbReference>
<dbReference type="AlphaFoldDB" id="A0A0K2GFT6"/>
<evidence type="ECO:0000256" key="1">
    <source>
        <dbReference type="ARBA" id="ARBA00023125"/>
    </source>
</evidence>
<dbReference type="PROSITE" id="PS50935">
    <property type="entry name" value="SSB"/>
    <property type="match status" value="1"/>
</dbReference>
<dbReference type="InterPro" id="IPR000424">
    <property type="entry name" value="Primosome_PriB/ssb"/>
</dbReference>
<dbReference type="RefSeq" id="WP_053380461.1">
    <property type="nucleotide sequence ID" value="NZ_CP011801.1"/>
</dbReference>
<evidence type="ECO:0000256" key="2">
    <source>
        <dbReference type="PROSITE-ProRule" id="PRU00252"/>
    </source>
</evidence>
<protein>
    <recommendedName>
        <fullName evidence="5">Single-stranded DNA-binding protein</fullName>
    </recommendedName>
</protein>
<evidence type="ECO:0000313" key="3">
    <source>
        <dbReference type="EMBL" id="ALA59457.1"/>
    </source>
</evidence>
<evidence type="ECO:0000313" key="4">
    <source>
        <dbReference type="Proteomes" id="UP000069205"/>
    </source>
</evidence>
<reference evidence="3 4" key="1">
    <citation type="journal article" date="2015" name="Proc. Natl. Acad. Sci. U.S.A.">
        <title>Expanded metabolic versatility of ubiquitous nitrite-oxidizing bacteria from the genus Nitrospira.</title>
        <authorList>
            <person name="Koch H."/>
            <person name="Lucker S."/>
            <person name="Albertsen M."/>
            <person name="Kitzinger K."/>
            <person name="Herbold C."/>
            <person name="Spieck E."/>
            <person name="Nielsen P.H."/>
            <person name="Wagner M."/>
            <person name="Daims H."/>
        </authorList>
    </citation>
    <scope>NUCLEOTIDE SEQUENCE [LARGE SCALE GENOMIC DNA]</scope>
    <source>
        <strain evidence="3 4">NSP M-1</strain>
    </source>
</reference>
<dbReference type="KEGG" id="nmv:NITMOv2_3058"/>
<dbReference type="EMBL" id="CP011801">
    <property type="protein sequence ID" value="ALA59457.1"/>
    <property type="molecule type" value="Genomic_DNA"/>
</dbReference>
<dbReference type="STRING" id="42253.NITMOv2_3058"/>
<keyword evidence="1 2" id="KW-0238">DNA-binding</keyword>
<dbReference type="Proteomes" id="UP000069205">
    <property type="component" value="Chromosome"/>
</dbReference>
<dbReference type="InterPro" id="IPR012340">
    <property type="entry name" value="NA-bd_OB-fold"/>
</dbReference>
<dbReference type="Gene3D" id="2.40.50.140">
    <property type="entry name" value="Nucleic acid-binding proteins"/>
    <property type="match status" value="1"/>
</dbReference>
<dbReference type="GO" id="GO:0003697">
    <property type="term" value="F:single-stranded DNA binding"/>
    <property type="evidence" value="ECO:0007669"/>
    <property type="project" value="InterPro"/>
</dbReference>
<sequence>MAEQDIKILTLSGRITHKPELFQHQEGSSLEFSIAVHSNGFYAKADDPEYWDIKVLGASEKLANTLEKGQHVKLTGNPQIRTYIKEGVRHKAVTVIVIDPRLLILGPKAKQPKPAEPVESAAA</sequence>
<evidence type="ECO:0008006" key="5">
    <source>
        <dbReference type="Google" id="ProtNLM"/>
    </source>
</evidence>